<protein>
    <submittedName>
        <fullName evidence="2">Uncharacterized protein</fullName>
    </submittedName>
</protein>
<dbReference type="Proteomes" id="UP001295684">
    <property type="component" value="Unassembled WGS sequence"/>
</dbReference>
<keyword evidence="1" id="KW-0732">Signal</keyword>
<dbReference type="AlphaFoldDB" id="A0AAD2D8B6"/>
<comment type="caution">
    <text evidence="2">The sequence shown here is derived from an EMBL/GenBank/DDBJ whole genome shotgun (WGS) entry which is preliminary data.</text>
</comment>
<accession>A0AAD2D8B6</accession>
<evidence type="ECO:0000313" key="3">
    <source>
        <dbReference type="Proteomes" id="UP001295684"/>
    </source>
</evidence>
<evidence type="ECO:0000256" key="1">
    <source>
        <dbReference type="SAM" id="SignalP"/>
    </source>
</evidence>
<organism evidence="2 3">
    <name type="scientific">Euplotes crassus</name>
    <dbReference type="NCBI Taxonomy" id="5936"/>
    <lineage>
        <taxon>Eukaryota</taxon>
        <taxon>Sar</taxon>
        <taxon>Alveolata</taxon>
        <taxon>Ciliophora</taxon>
        <taxon>Intramacronucleata</taxon>
        <taxon>Spirotrichea</taxon>
        <taxon>Hypotrichia</taxon>
        <taxon>Euplotida</taxon>
        <taxon>Euplotidae</taxon>
        <taxon>Moneuplotes</taxon>
    </lineage>
</organism>
<reference evidence="2" key="1">
    <citation type="submission" date="2023-07" db="EMBL/GenBank/DDBJ databases">
        <authorList>
            <consortium name="AG Swart"/>
            <person name="Singh M."/>
            <person name="Singh A."/>
            <person name="Seah K."/>
            <person name="Emmerich C."/>
        </authorList>
    </citation>
    <scope>NUCLEOTIDE SEQUENCE</scope>
    <source>
        <strain evidence="2">DP1</strain>
    </source>
</reference>
<feature type="chain" id="PRO_5042266334" evidence="1">
    <location>
        <begin position="18"/>
        <end position="151"/>
    </location>
</feature>
<evidence type="ECO:0000313" key="2">
    <source>
        <dbReference type="EMBL" id="CAI2383286.1"/>
    </source>
</evidence>
<name>A0AAD2D8B6_EUPCR</name>
<sequence>MHKIVILLAIALSLVSASGYWASTDNLLNKIQSGSNEILVLTFMDPNHSESFPQRLMENTKVEAEIDNFIIPRYDNAPLSILHTAIDVTDKRHEYLLQKLGLLTHPKTNEGPVVYISQKGVGGLSWGPTMTEKIEEVLATLQKEAKENVSR</sequence>
<gene>
    <name evidence="2" type="ORF">ECRASSUSDP1_LOCUS24783</name>
</gene>
<feature type="signal peptide" evidence="1">
    <location>
        <begin position="1"/>
        <end position="17"/>
    </location>
</feature>
<keyword evidence="3" id="KW-1185">Reference proteome</keyword>
<dbReference type="EMBL" id="CAMPGE010025544">
    <property type="protein sequence ID" value="CAI2383286.1"/>
    <property type="molecule type" value="Genomic_DNA"/>
</dbReference>
<proteinExistence type="predicted"/>